<keyword evidence="4 7" id="KW-0732">Signal</keyword>
<organism evidence="9 10">
    <name type="scientific">Edaphobacillus lindanitolerans</name>
    <dbReference type="NCBI Taxonomy" id="550447"/>
    <lineage>
        <taxon>Bacteria</taxon>
        <taxon>Bacillati</taxon>
        <taxon>Bacillota</taxon>
        <taxon>Bacilli</taxon>
        <taxon>Bacillales</taxon>
        <taxon>Bacillaceae</taxon>
        <taxon>Edaphobacillus</taxon>
    </lineage>
</organism>
<dbReference type="InterPro" id="IPR003760">
    <property type="entry name" value="PnrA-like"/>
</dbReference>
<dbReference type="EMBL" id="FTPL01000001">
    <property type="protein sequence ID" value="SIT67141.1"/>
    <property type="molecule type" value="Genomic_DNA"/>
</dbReference>
<dbReference type="Gene3D" id="3.40.50.2300">
    <property type="match status" value="2"/>
</dbReference>
<dbReference type="PANTHER" id="PTHR34296:SF2">
    <property type="entry name" value="ABC TRANSPORTER GUANOSINE-BINDING PROTEIN NUPN"/>
    <property type="match status" value="1"/>
</dbReference>
<comment type="similarity">
    <text evidence="2">Belongs to the BMP lipoprotein family.</text>
</comment>
<feature type="domain" description="ABC transporter substrate-binding protein PnrA-like" evidence="8">
    <location>
        <begin position="48"/>
        <end position="355"/>
    </location>
</feature>
<dbReference type="PANTHER" id="PTHR34296">
    <property type="entry name" value="TRANSCRIPTIONAL ACTIVATOR PROTEIN MED"/>
    <property type="match status" value="1"/>
</dbReference>
<dbReference type="STRING" id="550447.SAMN05428946_0172"/>
<dbReference type="OrthoDB" id="9784230at2"/>
<comment type="subcellular location">
    <subcellularLocation>
        <location evidence="1">Cell membrane</location>
        <topology evidence="1">Lipid-anchor</topology>
    </subcellularLocation>
</comment>
<evidence type="ECO:0000256" key="3">
    <source>
        <dbReference type="ARBA" id="ARBA00022475"/>
    </source>
</evidence>
<dbReference type="RefSeq" id="WP_076756486.1">
    <property type="nucleotide sequence ID" value="NZ_FTPL01000001.1"/>
</dbReference>
<evidence type="ECO:0000256" key="2">
    <source>
        <dbReference type="ARBA" id="ARBA00008610"/>
    </source>
</evidence>
<proteinExistence type="inferred from homology"/>
<reference evidence="10" key="1">
    <citation type="submission" date="2017-01" db="EMBL/GenBank/DDBJ databases">
        <authorList>
            <person name="Varghese N."/>
            <person name="Submissions S."/>
        </authorList>
    </citation>
    <scope>NUCLEOTIDE SEQUENCE [LARGE SCALE GENOMIC DNA]</scope>
    <source>
        <strain evidence="10">MNA4</strain>
    </source>
</reference>
<evidence type="ECO:0000256" key="1">
    <source>
        <dbReference type="ARBA" id="ARBA00004193"/>
    </source>
</evidence>
<evidence type="ECO:0000313" key="10">
    <source>
        <dbReference type="Proteomes" id="UP000187550"/>
    </source>
</evidence>
<name>A0A1U7PHE7_9BACI</name>
<dbReference type="CDD" id="cd06354">
    <property type="entry name" value="PBP1_PrnA-like"/>
    <property type="match status" value="1"/>
</dbReference>
<feature type="chain" id="PRO_5039629556" evidence="7">
    <location>
        <begin position="22"/>
        <end position="364"/>
    </location>
</feature>
<keyword evidence="10" id="KW-1185">Reference proteome</keyword>
<evidence type="ECO:0000256" key="7">
    <source>
        <dbReference type="SAM" id="SignalP"/>
    </source>
</evidence>
<evidence type="ECO:0000256" key="6">
    <source>
        <dbReference type="ARBA" id="ARBA00023288"/>
    </source>
</evidence>
<sequence length="364" mass="38849">MAKRKFGLALSVLLAAGTLLGACGSGNDDASKDNGKKEGSGEKTSEFSVAMVTDVGGIDDKSFNQSAWKGIQDFGKANDMEKGDGGYDYLQSAGEEDYIPNLNALARRDFSLVFGVGFMMQDAMDEIASQQKDTEFAIIDAVVDQPNAASILFKEQEGSYLAGVAAALMTESKKVGFVGGMENEVIHRFESGFVAGVKAVDPEIDVDVQYAGAFDKAEIGKTMANRMYSSGVDIIFHAAGGTGNGVFSEAKERKAADADANVWVIGVDSDQYDEGAVGDTNVTLTSMLKRVDIAVEDISKRAKEGKFPGGETHVYGLSEDGVDLADSRGAIPEDVMKKIEDYKEKIKSGEIEVPEYPEGKEPKK</sequence>
<dbReference type="GO" id="GO:0005886">
    <property type="term" value="C:plasma membrane"/>
    <property type="evidence" value="ECO:0007669"/>
    <property type="project" value="UniProtKB-SubCell"/>
</dbReference>
<dbReference type="InterPro" id="IPR050957">
    <property type="entry name" value="BMP_lipoprotein"/>
</dbReference>
<dbReference type="PROSITE" id="PS51257">
    <property type="entry name" value="PROKAR_LIPOPROTEIN"/>
    <property type="match status" value="1"/>
</dbReference>
<dbReference type="SUPFAM" id="SSF53822">
    <property type="entry name" value="Periplasmic binding protein-like I"/>
    <property type="match status" value="1"/>
</dbReference>
<keyword evidence="6" id="KW-0449">Lipoprotein</keyword>
<evidence type="ECO:0000256" key="4">
    <source>
        <dbReference type="ARBA" id="ARBA00022729"/>
    </source>
</evidence>
<gene>
    <name evidence="9" type="ORF">SAMN05428946_0172</name>
</gene>
<feature type="signal peptide" evidence="7">
    <location>
        <begin position="1"/>
        <end position="21"/>
    </location>
</feature>
<dbReference type="AlphaFoldDB" id="A0A1U7PHE7"/>
<keyword evidence="3" id="KW-1003">Cell membrane</keyword>
<accession>A0A1U7PHE7</accession>
<evidence type="ECO:0000256" key="5">
    <source>
        <dbReference type="ARBA" id="ARBA00023136"/>
    </source>
</evidence>
<dbReference type="InterPro" id="IPR028082">
    <property type="entry name" value="Peripla_BP_I"/>
</dbReference>
<evidence type="ECO:0000313" key="9">
    <source>
        <dbReference type="EMBL" id="SIT67141.1"/>
    </source>
</evidence>
<dbReference type="Proteomes" id="UP000187550">
    <property type="component" value="Unassembled WGS sequence"/>
</dbReference>
<keyword evidence="5" id="KW-0472">Membrane</keyword>
<dbReference type="Pfam" id="PF02608">
    <property type="entry name" value="Bmp"/>
    <property type="match status" value="1"/>
</dbReference>
<protein>
    <submittedName>
        <fullName evidence="9">Nucleoside-binding protein</fullName>
    </submittedName>
</protein>
<evidence type="ECO:0000259" key="8">
    <source>
        <dbReference type="Pfam" id="PF02608"/>
    </source>
</evidence>